<dbReference type="Pfam" id="PF03931">
    <property type="entry name" value="Skp1_POZ"/>
    <property type="match status" value="1"/>
</dbReference>
<evidence type="ECO:0000259" key="6">
    <source>
        <dbReference type="Pfam" id="PF03931"/>
    </source>
</evidence>
<comment type="similarity">
    <text evidence="2 4">Belongs to the SKP1 family.</text>
</comment>
<comment type="caution">
    <text evidence="7">The sequence shown here is derived from an EMBL/GenBank/DDBJ whole genome shotgun (WGS) entry which is preliminary data.</text>
</comment>
<dbReference type="PIRSF" id="PIRSF028729">
    <property type="entry name" value="E3_ubiquit_lig_SCF_Skp"/>
    <property type="match status" value="1"/>
</dbReference>
<evidence type="ECO:0000256" key="3">
    <source>
        <dbReference type="ARBA" id="ARBA00022786"/>
    </source>
</evidence>
<dbReference type="Proteomes" id="UP000231279">
    <property type="component" value="Unassembled WGS sequence"/>
</dbReference>
<evidence type="ECO:0000256" key="4">
    <source>
        <dbReference type="PIRNR" id="PIRNR028729"/>
    </source>
</evidence>
<dbReference type="Pfam" id="PF01466">
    <property type="entry name" value="Skp1"/>
    <property type="match status" value="1"/>
</dbReference>
<comment type="pathway">
    <text evidence="1 4">Protein modification; protein ubiquitination.</text>
</comment>
<evidence type="ECO:0000259" key="5">
    <source>
        <dbReference type="Pfam" id="PF01466"/>
    </source>
</evidence>
<dbReference type="EMBL" id="NKXS01003043">
    <property type="protein sequence ID" value="PIN11061.1"/>
    <property type="molecule type" value="Genomic_DNA"/>
</dbReference>
<dbReference type="GO" id="GO:0016874">
    <property type="term" value="F:ligase activity"/>
    <property type="evidence" value="ECO:0007669"/>
    <property type="project" value="UniProtKB-KW"/>
</dbReference>
<comment type="subunit">
    <text evidence="4">Part of a SCF (SKP1-cullin-F-box) protein ligase complex.</text>
</comment>
<keyword evidence="3 4" id="KW-0833">Ubl conjugation pathway</keyword>
<accession>A0A2G9H0L4</accession>
<dbReference type="InterPro" id="IPR016897">
    <property type="entry name" value="SKP1"/>
</dbReference>
<evidence type="ECO:0000256" key="1">
    <source>
        <dbReference type="ARBA" id="ARBA00004906"/>
    </source>
</evidence>
<dbReference type="InterPro" id="IPR016072">
    <property type="entry name" value="Skp1_comp_dimer"/>
</dbReference>
<dbReference type="GO" id="GO:0009867">
    <property type="term" value="P:jasmonic acid mediated signaling pathway"/>
    <property type="evidence" value="ECO:0007669"/>
    <property type="project" value="UniProtKB-ARBA"/>
</dbReference>
<dbReference type="InterPro" id="IPR016073">
    <property type="entry name" value="Skp1_comp_POZ"/>
</dbReference>
<evidence type="ECO:0000313" key="7">
    <source>
        <dbReference type="EMBL" id="PIN11061.1"/>
    </source>
</evidence>
<dbReference type="InterPro" id="IPR011333">
    <property type="entry name" value="SKP1/BTB/POZ_sf"/>
</dbReference>
<proteinExistence type="inferred from homology"/>
<evidence type="ECO:0000256" key="2">
    <source>
        <dbReference type="ARBA" id="ARBA00009993"/>
    </source>
</evidence>
<dbReference type="SMART" id="SM00512">
    <property type="entry name" value="Skp1"/>
    <property type="match status" value="1"/>
</dbReference>
<feature type="domain" description="SKP1 component POZ" evidence="6">
    <location>
        <begin position="10"/>
        <end position="69"/>
    </location>
</feature>
<organism evidence="7 8">
    <name type="scientific">Handroanthus impetiginosus</name>
    <dbReference type="NCBI Taxonomy" id="429701"/>
    <lineage>
        <taxon>Eukaryota</taxon>
        <taxon>Viridiplantae</taxon>
        <taxon>Streptophyta</taxon>
        <taxon>Embryophyta</taxon>
        <taxon>Tracheophyta</taxon>
        <taxon>Spermatophyta</taxon>
        <taxon>Magnoliopsida</taxon>
        <taxon>eudicotyledons</taxon>
        <taxon>Gunneridae</taxon>
        <taxon>Pentapetalae</taxon>
        <taxon>asterids</taxon>
        <taxon>lamiids</taxon>
        <taxon>Lamiales</taxon>
        <taxon>Bignoniaceae</taxon>
        <taxon>Crescentiina</taxon>
        <taxon>Tabebuia alliance</taxon>
        <taxon>Handroanthus</taxon>
    </lineage>
</organism>
<sequence>MAEIMDSKTKVLTLKSSDGKEFSLSESAAVLSGVLRGMVADGLTEGEIPIGTVDGGILEKVIGYLNKHAEGGVSDGEKKKFDEEFVTVEEMKVLFEIAKAANFLEIKGLMATVCQEIAKRMKDKSVKWVREMFNVENDFDAEEEEMIKAEYPWAWEGVESDGDNN</sequence>
<dbReference type="PANTHER" id="PTHR11165">
    <property type="entry name" value="SKP1"/>
    <property type="match status" value="1"/>
</dbReference>
<name>A0A2G9H0L4_9LAMI</name>
<dbReference type="GO" id="GO:0006511">
    <property type="term" value="P:ubiquitin-dependent protein catabolic process"/>
    <property type="evidence" value="ECO:0007669"/>
    <property type="project" value="InterPro"/>
</dbReference>
<gene>
    <name evidence="7" type="ORF">CDL12_16341</name>
</gene>
<evidence type="ECO:0000313" key="8">
    <source>
        <dbReference type="Proteomes" id="UP000231279"/>
    </source>
</evidence>
<dbReference type="InterPro" id="IPR001232">
    <property type="entry name" value="SKP1-like"/>
</dbReference>
<dbReference type="GO" id="GO:0016567">
    <property type="term" value="P:protein ubiquitination"/>
    <property type="evidence" value="ECO:0007669"/>
    <property type="project" value="UniProtKB-UniRule"/>
</dbReference>
<dbReference type="SUPFAM" id="SSF54695">
    <property type="entry name" value="POZ domain"/>
    <property type="match status" value="1"/>
</dbReference>
<dbReference type="AlphaFoldDB" id="A0A2G9H0L4"/>
<reference evidence="8" key="1">
    <citation type="journal article" date="2018" name="Gigascience">
        <title>Genome assembly of the Pink Ipe (Handroanthus impetiginosus, Bignoniaceae), a highly valued, ecologically keystone Neotropical timber forest tree.</title>
        <authorList>
            <person name="Silva-Junior O.B."/>
            <person name="Grattapaglia D."/>
            <person name="Novaes E."/>
            <person name="Collevatti R.G."/>
        </authorList>
    </citation>
    <scope>NUCLEOTIDE SEQUENCE [LARGE SCALE GENOMIC DNA]</scope>
    <source>
        <strain evidence="8">cv. UFG-1</strain>
    </source>
</reference>
<protein>
    <recommendedName>
        <fullName evidence="4">SKP1-like protein</fullName>
    </recommendedName>
</protein>
<dbReference type="InterPro" id="IPR036296">
    <property type="entry name" value="SKP1-like_dim_sf"/>
</dbReference>
<dbReference type="Gene3D" id="3.30.710.10">
    <property type="entry name" value="Potassium Channel Kv1.1, Chain A"/>
    <property type="match status" value="1"/>
</dbReference>
<comment type="function">
    <text evidence="4">Involved in ubiquitination and subsequent proteasomal degradation of target proteins. Together with CUL1, RBX1 and a F-box protein, it forms a SCF E3 ubiquitin ligase complex. The functional specificity of this complex depends on the type of F-box protein. In the SCF complex, it serves as an adapter that links the F-box protein to CUL1.</text>
</comment>
<keyword evidence="7" id="KW-0436">Ligase</keyword>
<feature type="domain" description="SKP1 component dimerisation" evidence="5">
    <location>
        <begin position="107"/>
        <end position="154"/>
    </location>
</feature>
<dbReference type="UniPathway" id="UPA00143"/>
<dbReference type="STRING" id="429701.A0A2G9H0L4"/>
<keyword evidence="8" id="KW-1185">Reference proteome</keyword>
<dbReference type="OrthoDB" id="910907at2759"/>
<dbReference type="SUPFAM" id="SSF81382">
    <property type="entry name" value="Skp1 dimerisation domain-like"/>
    <property type="match status" value="1"/>
</dbReference>